<keyword evidence="3 5" id="KW-1133">Transmembrane helix</keyword>
<keyword evidence="8" id="KW-1185">Reference proteome</keyword>
<organism evidence="7 8">
    <name type="scientific">Halapricum salinum</name>
    <dbReference type="NCBI Taxonomy" id="1457250"/>
    <lineage>
        <taxon>Archaea</taxon>
        <taxon>Methanobacteriati</taxon>
        <taxon>Methanobacteriota</taxon>
        <taxon>Stenosarchaea group</taxon>
        <taxon>Halobacteria</taxon>
        <taxon>Halobacteriales</taxon>
        <taxon>Haloarculaceae</taxon>
        <taxon>Halapricum</taxon>
    </lineage>
</organism>
<dbReference type="Pfam" id="PF00924">
    <property type="entry name" value="MS_channel_2nd"/>
    <property type="match status" value="1"/>
</dbReference>
<dbReference type="RefSeq" id="WP_049993247.1">
    <property type="nucleotide sequence ID" value="NZ_CP031310.1"/>
</dbReference>
<dbReference type="AlphaFoldDB" id="A0A4D6H8J3"/>
<evidence type="ECO:0000256" key="1">
    <source>
        <dbReference type="ARBA" id="ARBA00004370"/>
    </source>
</evidence>
<sequence>MLDVALATVSVDSILESFLADVESAIPRLISGLIFLVVAFVGIKLVTTILRAALGRVYSGDQQLVADLFVLVVSIFLWFGAGLTLLSILGMGQIAASLGTAAGFIALGISYALSNMIADTVAGVYLLRDPDFNPGDTVTTDSITGTVESIGLRKSRLRLDDGDLVVLANRTVESKWTWKETPGE</sequence>
<evidence type="ECO:0000256" key="3">
    <source>
        <dbReference type="ARBA" id="ARBA00022989"/>
    </source>
</evidence>
<protein>
    <submittedName>
        <fullName evidence="7">Mechanosensitive ion channel protein MscS</fullName>
    </submittedName>
</protein>
<dbReference type="GeneID" id="39846313"/>
<evidence type="ECO:0000313" key="7">
    <source>
        <dbReference type="EMBL" id="QCC49801.1"/>
    </source>
</evidence>
<dbReference type="OrthoDB" id="252961at2157"/>
<dbReference type="KEGG" id="hsn:DV733_00550"/>
<evidence type="ECO:0000256" key="4">
    <source>
        <dbReference type="ARBA" id="ARBA00023136"/>
    </source>
</evidence>
<proteinExistence type="predicted"/>
<evidence type="ECO:0000256" key="5">
    <source>
        <dbReference type="SAM" id="Phobius"/>
    </source>
</evidence>
<accession>A0A4D6H8J3</accession>
<dbReference type="STRING" id="1457250.GCA_000755225_02402"/>
<dbReference type="Proteomes" id="UP000296706">
    <property type="component" value="Chromosome"/>
</dbReference>
<dbReference type="Gene3D" id="1.10.287.1260">
    <property type="match status" value="1"/>
</dbReference>
<gene>
    <name evidence="7" type="ORF">DV733_00550</name>
</gene>
<dbReference type="EMBL" id="CP031310">
    <property type="protein sequence ID" value="QCC49801.1"/>
    <property type="molecule type" value="Genomic_DNA"/>
</dbReference>
<dbReference type="InterPro" id="IPR010920">
    <property type="entry name" value="LSM_dom_sf"/>
</dbReference>
<dbReference type="InterPro" id="IPR023408">
    <property type="entry name" value="MscS_beta-dom_sf"/>
</dbReference>
<keyword evidence="2 5" id="KW-0812">Transmembrane</keyword>
<dbReference type="SUPFAM" id="SSF50182">
    <property type="entry name" value="Sm-like ribonucleoproteins"/>
    <property type="match status" value="1"/>
</dbReference>
<dbReference type="InterPro" id="IPR006685">
    <property type="entry name" value="MscS_channel_2nd"/>
</dbReference>
<feature type="transmembrane region" description="Helical" evidence="5">
    <location>
        <begin position="29"/>
        <end position="52"/>
    </location>
</feature>
<feature type="domain" description="Mechanosensitive ion channel MscS" evidence="6">
    <location>
        <begin position="115"/>
        <end position="172"/>
    </location>
</feature>
<dbReference type="Gene3D" id="2.30.30.60">
    <property type="match status" value="1"/>
</dbReference>
<dbReference type="InterPro" id="IPR045275">
    <property type="entry name" value="MscS_archaea/bacteria_type"/>
</dbReference>
<dbReference type="GO" id="GO:0016020">
    <property type="term" value="C:membrane"/>
    <property type="evidence" value="ECO:0007669"/>
    <property type="project" value="UniProtKB-SubCell"/>
</dbReference>
<name>A0A4D6H8J3_9EURY</name>
<evidence type="ECO:0000259" key="6">
    <source>
        <dbReference type="Pfam" id="PF00924"/>
    </source>
</evidence>
<evidence type="ECO:0000256" key="2">
    <source>
        <dbReference type="ARBA" id="ARBA00022692"/>
    </source>
</evidence>
<keyword evidence="4 5" id="KW-0472">Membrane</keyword>
<comment type="subcellular location">
    <subcellularLocation>
        <location evidence="1">Membrane</location>
    </subcellularLocation>
</comment>
<feature type="transmembrane region" description="Helical" evidence="5">
    <location>
        <begin position="94"/>
        <end position="113"/>
    </location>
</feature>
<dbReference type="GO" id="GO:0008381">
    <property type="term" value="F:mechanosensitive monoatomic ion channel activity"/>
    <property type="evidence" value="ECO:0007669"/>
    <property type="project" value="InterPro"/>
</dbReference>
<reference evidence="7 8" key="1">
    <citation type="journal article" date="2019" name="Nat. Commun.">
        <title>A new type of DNA phosphorothioation-based antiviral system in archaea.</title>
        <authorList>
            <person name="Xiong L."/>
            <person name="Liu S."/>
            <person name="Chen S."/>
            <person name="Xiao Y."/>
            <person name="Zhu B."/>
            <person name="Gao Y."/>
            <person name="Zhang Y."/>
            <person name="Chen B."/>
            <person name="Luo J."/>
            <person name="Deng Z."/>
            <person name="Chen X."/>
            <person name="Wang L."/>
            <person name="Chen S."/>
        </authorList>
    </citation>
    <scope>NUCLEOTIDE SEQUENCE [LARGE SCALE GENOMIC DNA]</scope>
    <source>
        <strain evidence="7 8">CBA1105</strain>
    </source>
</reference>
<evidence type="ECO:0000313" key="8">
    <source>
        <dbReference type="Proteomes" id="UP000296706"/>
    </source>
</evidence>
<dbReference type="PANTHER" id="PTHR30221:SF1">
    <property type="entry name" value="SMALL-CONDUCTANCE MECHANOSENSITIVE CHANNEL"/>
    <property type="match status" value="1"/>
</dbReference>
<dbReference type="PANTHER" id="PTHR30221">
    <property type="entry name" value="SMALL-CONDUCTANCE MECHANOSENSITIVE CHANNEL"/>
    <property type="match status" value="1"/>
</dbReference>
<feature type="transmembrane region" description="Helical" evidence="5">
    <location>
        <begin position="64"/>
        <end position="88"/>
    </location>
</feature>